<evidence type="ECO:0000313" key="2">
    <source>
        <dbReference type="Proteomes" id="UP001153332"/>
    </source>
</evidence>
<organism evidence="1 2">
    <name type="scientific">Lasiodiplodia mahajangana</name>
    <dbReference type="NCBI Taxonomy" id="1108764"/>
    <lineage>
        <taxon>Eukaryota</taxon>
        <taxon>Fungi</taxon>
        <taxon>Dikarya</taxon>
        <taxon>Ascomycota</taxon>
        <taxon>Pezizomycotina</taxon>
        <taxon>Dothideomycetes</taxon>
        <taxon>Dothideomycetes incertae sedis</taxon>
        <taxon>Botryosphaeriales</taxon>
        <taxon>Botryosphaeriaceae</taxon>
        <taxon>Lasiodiplodia</taxon>
    </lineage>
</organism>
<accession>A0ACC2JAT9</accession>
<dbReference type="EMBL" id="JAPUUL010002881">
    <property type="protein sequence ID" value="KAJ8124624.1"/>
    <property type="molecule type" value="Genomic_DNA"/>
</dbReference>
<protein>
    <submittedName>
        <fullName evidence="1">Uncharacterized protein</fullName>
    </submittedName>
</protein>
<dbReference type="Proteomes" id="UP001153332">
    <property type="component" value="Unassembled WGS sequence"/>
</dbReference>
<evidence type="ECO:0000313" key="1">
    <source>
        <dbReference type="EMBL" id="KAJ8124624.1"/>
    </source>
</evidence>
<sequence length="436" mass="50444">MNRSALKSVMEATVDHSWFNLCERLETQQIDPQLASPLFNGRIPAEIRNLIFEYAVTEFPSPRARIIKGDSCVQQSHDLIPIPELPSPSAVESVVERVRGQIQGIVLPRPRMRPFIMSHTRQPQDGFDWLRFDNTEPMRVAIALLLTCRRAYLEAHSLPLLQTEQRFYCYRGPFSGGSEGSRTDIGEFITDWLNNPGPTKDLSQKDLVRSVRLFTQQYWLEDNFPSLANSSLWFANLEHLRITLRRSDWWDWERNAPLRINPFKGNCHHRSTVDLMHRDMSTETGNVEFAECAWGRAFLHMSKLKTLTIDFETSEDKRTEMEAIASWALKWRFPLLDGRHLSTCGRPASKMSWRGLKHHWSDNCVSCLRYVWNNPQGDECPKCRETKLLVSQRYGPQLLIWTCVWEPVQDTSCHKAAPGDVTTATPKEVIVVYKKK</sequence>
<gene>
    <name evidence="1" type="ORF">O1611_g9016</name>
</gene>
<proteinExistence type="predicted"/>
<comment type="caution">
    <text evidence="1">The sequence shown here is derived from an EMBL/GenBank/DDBJ whole genome shotgun (WGS) entry which is preliminary data.</text>
</comment>
<reference evidence="1" key="1">
    <citation type="submission" date="2022-12" db="EMBL/GenBank/DDBJ databases">
        <title>Genome Sequence of Lasiodiplodia mahajangana.</title>
        <authorList>
            <person name="Buettner E."/>
        </authorList>
    </citation>
    <scope>NUCLEOTIDE SEQUENCE</scope>
    <source>
        <strain evidence="1">VT137</strain>
    </source>
</reference>
<keyword evidence="2" id="KW-1185">Reference proteome</keyword>
<name>A0ACC2JAT9_9PEZI</name>